<keyword evidence="13" id="KW-1185">Reference proteome</keyword>
<evidence type="ECO:0000256" key="2">
    <source>
        <dbReference type="ARBA" id="ARBA00011344"/>
    </source>
</evidence>
<evidence type="ECO:0000313" key="13">
    <source>
        <dbReference type="Proteomes" id="UP001597063"/>
    </source>
</evidence>
<evidence type="ECO:0000259" key="9">
    <source>
        <dbReference type="Pfam" id="PF04542"/>
    </source>
</evidence>
<dbReference type="InterPro" id="IPR032710">
    <property type="entry name" value="NTF2-like_dom_sf"/>
</dbReference>
<dbReference type="InterPro" id="IPR013324">
    <property type="entry name" value="RNA_pol_sigma_r3/r4-like"/>
</dbReference>
<evidence type="ECO:0000256" key="8">
    <source>
        <dbReference type="SAM" id="MobiDB-lite"/>
    </source>
</evidence>
<evidence type="ECO:0000256" key="6">
    <source>
        <dbReference type="ARBA" id="ARBA00023163"/>
    </source>
</evidence>
<dbReference type="PANTHER" id="PTHR43133">
    <property type="entry name" value="RNA POLYMERASE ECF-TYPE SIGMA FACTO"/>
    <property type="match status" value="1"/>
</dbReference>
<comment type="similarity">
    <text evidence="1 7">Belongs to the sigma-70 factor family. ECF subfamily.</text>
</comment>
<sequence length="347" mass="37570">MTAHDRAHEESFARLTDPYRSELLAYCYRMLGSVHDAEDLVQETYLRAWRSYEGFEGRASLRTWLYRIATNACLTALEHRERRPLPAGLGAPSDDPDAPVAPPAETAWLQPFPDRLAPAGPDDDPAAVVTARSSLRLALVAALQHLPARQRAVLILRDVLALRAAEVAALLDISVPAVKSLLQRARAQLGRVAPTEDGTGEAGGTRQRELLDRYAAAFENADVGALIGLLTEDAALEMPPTPTWFSGRASVARFFETRVLTAPGASRMVVTAANGQPAVAMYGRGEDGVHRAHAVMVLSIRDTGIARIVAFREPGLFALFGLPDALPLLPPALRTAPGRVNDPTKRR</sequence>
<keyword evidence="3 7" id="KW-0805">Transcription regulation</keyword>
<dbReference type="InterPro" id="IPR013325">
    <property type="entry name" value="RNA_pol_sigma_r2"/>
</dbReference>
<keyword evidence="5 7" id="KW-0238">DNA-binding</keyword>
<dbReference type="Pfam" id="PF12680">
    <property type="entry name" value="SnoaL_2"/>
    <property type="match status" value="1"/>
</dbReference>
<protein>
    <recommendedName>
        <fullName evidence="7">RNA polymerase sigma factor</fullName>
    </recommendedName>
</protein>
<dbReference type="InterPro" id="IPR014305">
    <property type="entry name" value="RNA_pol_sigma-G_actinobac"/>
</dbReference>
<evidence type="ECO:0000256" key="7">
    <source>
        <dbReference type="RuleBase" id="RU000716"/>
    </source>
</evidence>
<dbReference type="InterPro" id="IPR039425">
    <property type="entry name" value="RNA_pol_sigma-70-like"/>
</dbReference>
<dbReference type="RefSeq" id="WP_131757427.1">
    <property type="nucleotide sequence ID" value="NZ_CAACUY010000031.1"/>
</dbReference>
<dbReference type="InterPro" id="IPR007627">
    <property type="entry name" value="RNA_pol_sigma70_r2"/>
</dbReference>
<dbReference type="EMBL" id="JBHTGP010000018">
    <property type="protein sequence ID" value="MFD0689872.1"/>
    <property type="molecule type" value="Genomic_DNA"/>
</dbReference>
<name>A0ABW2XXX3_9ACTN</name>
<dbReference type="PANTHER" id="PTHR43133:SF65">
    <property type="entry name" value="ECF RNA POLYMERASE SIGMA FACTOR SIGG"/>
    <property type="match status" value="1"/>
</dbReference>
<proteinExistence type="inferred from homology"/>
<dbReference type="Gene3D" id="1.10.10.10">
    <property type="entry name" value="Winged helix-like DNA-binding domain superfamily/Winged helix DNA-binding domain"/>
    <property type="match status" value="1"/>
</dbReference>
<accession>A0ABW2XXX3</accession>
<gene>
    <name evidence="12" type="ORF">ACFQZM_35655</name>
</gene>
<evidence type="ECO:0000256" key="5">
    <source>
        <dbReference type="ARBA" id="ARBA00023125"/>
    </source>
</evidence>
<keyword evidence="6 7" id="KW-0804">Transcription</keyword>
<dbReference type="CDD" id="cd06171">
    <property type="entry name" value="Sigma70_r4"/>
    <property type="match status" value="1"/>
</dbReference>
<dbReference type="InterPro" id="IPR037401">
    <property type="entry name" value="SnoaL-like"/>
</dbReference>
<dbReference type="InterPro" id="IPR036388">
    <property type="entry name" value="WH-like_DNA-bd_sf"/>
</dbReference>
<dbReference type="Gene3D" id="1.10.1740.10">
    <property type="match status" value="1"/>
</dbReference>
<comment type="subunit">
    <text evidence="2">Interacts transiently with the RNA polymerase catalytic core formed by RpoA, RpoB, RpoC and RpoZ (2 alpha, 1 beta, 1 beta' and 1 omega subunit) to form the RNA polymerase holoenzyme that can initiate transcription.</text>
</comment>
<dbReference type="InterPro" id="IPR000838">
    <property type="entry name" value="RNA_pol_sigma70_ECF_CS"/>
</dbReference>
<dbReference type="InterPro" id="IPR013249">
    <property type="entry name" value="RNA_pol_sigma70_r4_t2"/>
</dbReference>
<feature type="domain" description="SnoaL-like" evidence="11">
    <location>
        <begin position="212"/>
        <end position="307"/>
    </location>
</feature>
<evidence type="ECO:0000259" key="10">
    <source>
        <dbReference type="Pfam" id="PF08281"/>
    </source>
</evidence>
<evidence type="ECO:0000256" key="1">
    <source>
        <dbReference type="ARBA" id="ARBA00010641"/>
    </source>
</evidence>
<evidence type="ECO:0000313" key="12">
    <source>
        <dbReference type="EMBL" id="MFD0689872.1"/>
    </source>
</evidence>
<dbReference type="Pfam" id="PF04542">
    <property type="entry name" value="Sigma70_r2"/>
    <property type="match status" value="1"/>
</dbReference>
<feature type="region of interest" description="Disordered" evidence="8">
    <location>
        <begin position="85"/>
        <end position="105"/>
    </location>
</feature>
<dbReference type="SUPFAM" id="SSF54427">
    <property type="entry name" value="NTF2-like"/>
    <property type="match status" value="1"/>
</dbReference>
<dbReference type="NCBIfam" id="NF006089">
    <property type="entry name" value="PRK08241.1"/>
    <property type="match status" value="1"/>
</dbReference>
<dbReference type="NCBIfam" id="TIGR02937">
    <property type="entry name" value="sigma70-ECF"/>
    <property type="match status" value="1"/>
</dbReference>
<dbReference type="SUPFAM" id="SSF88946">
    <property type="entry name" value="Sigma2 domain of RNA polymerase sigma factors"/>
    <property type="match status" value="1"/>
</dbReference>
<dbReference type="Pfam" id="PF08281">
    <property type="entry name" value="Sigma70_r4_2"/>
    <property type="match status" value="1"/>
</dbReference>
<dbReference type="InterPro" id="IPR014284">
    <property type="entry name" value="RNA_pol_sigma-70_dom"/>
</dbReference>
<evidence type="ECO:0000259" key="11">
    <source>
        <dbReference type="Pfam" id="PF12680"/>
    </source>
</evidence>
<keyword evidence="4 7" id="KW-0731">Sigma factor</keyword>
<reference evidence="13" key="1">
    <citation type="journal article" date="2019" name="Int. J. Syst. Evol. Microbiol.">
        <title>The Global Catalogue of Microorganisms (GCM) 10K type strain sequencing project: providing services to taxonomists for standard genome sequencing and annotation.</title>
        <authorList>
            <consortium name="The Broad Institute Genomics Platform"/>
            <consortium name="The Broad Institute Genome Sequencing Center for Infectious Disease"/>
            <person name="Wu L."/>
            <person name="Ma J."/>
        </authorList>
    </citation>
    <scope>NUCLEOTIDE SEQUENCE [LARGE SCALE GENOMIC DNA]</scope>
    <source>
        <strain evidence="13">JCM 9371</strain>
    </source>
</reference>
<dbReference type="NCBIfam" id="TIGR02960">
    <property type="entry name" value="SigX5"/>
    <property type="match status" value="1"/>
</dbReference>
<feature type="domain" description="RNA polymerase sigma-70 region 2" evidence="9">
    <location>
        <begin position="18"/>
        <end position="82"/>
    </location>
</feature>
<feature type="domain" description="RNA polymerase sigma factor 70 region 4 type 2" evidence="10">
    <location>
        <begin position="137"/>
        <end position="189"/>
    </location>
</feature>
<organism evidence="12 13">
    <name type="scientific">Actinomadura fibrosa</name>
    <dbReference type="NCBI Taxonomy" id="111802"/>
    <lineage>
        <taxon>Bacteria</taxon>
        <taxon>Bacillati</taxon>
        <taxon>Actinomycetota</taxon>
        <taxon>Actinomycetes</taxon>
        <taxon>Streptosporangiales</taxon>
        <taxon>Thermomonosporaceae</taxon>
        <taxon>Actinomadura</taxon>
    </lineage>
</organism>
<dbReference type="Proteomes" id="UP001597063">
    <property type="component" value="Unassembled WGS sequence"/>
</dbReference>
<dbReference type="Gene3D" id="3.10.450.50">
    <property type="match status" value="1"/>
</dbReference>
<evidence type="ECO:0000256" key="3">
    <source>
        <dbReference type="ARBA" id="ARBA00023015"/>
    </source>
</evidence>
<evidence type="ECO:0000256" key="4">
    <source>
        <dbReference type="ARBA" id="ARBA00023082"/>
    </source>
</evidence>
<dbReference type="SUPFAM" id="SSF88659">
    <property type="entry name" value="Sigma3 and sigma4 domains of RNA polymerase sigma factors"/>
    <property type="match status" value="1"/>
</dbReference>
<dbReference type="PROSITE" id="PS01063">
    <property type="entry name" value="SIGMA70_ECF"/>
    <property type="match status" value="1"/>
</dbReference>
<comment type="caution">
    <text evidence="12">The sequence shown here is derived from an EMBL/GenBank/DDBJ whole genome shotgun (WGS) entry which is preliminary data.</text>
</comment>